<dbReference type="PRINTS" id="PR01036">
    <property type="entry name" value="TCRTETB"/>
</dbReference>
<keyword evidence="11" id="KW-1185">Reference proteome</keyword>
<dbReference type="NCBIfam" id="TIGR00711">
    <property type="entry name" value="efflux_EmrB"/>
    <property type="match status" value="1"/>
</dbReference>
<evidence type="ECO:0000256" key="1">
    <source>
        <dbReference type="ARBA" id="ARBA00004651"/>
    </source>
</evidence>
<feature type="transmembrane region" description="Helical" evidence="8">
    <location>
        <begin position="308"/>
        <end position="331"/>
    </location>
</feature>
<dbReference type="CDD" id="cd17503">
    <property type="entry name" value="MFS_LmrB_MDR_like"/>
    <property type="match status" value="1"/>
</dbReference>
<dbReference type="RefSeq" id="WP_311365453.1">
    <property type="nucleotide sequence ID" value="NZ_JAVRIC010000016.1"/>
</dbReference>
<proteinExistence type="inferred from homology"/>
<feature type="transmembrane region" description="Helical" evidence="8">
    <location>
        <begin position="12"/>
        <end position="31"/>
    </location>
</feature>
<dbReference type="InterPro" id="IPR011701">
    <property type="entry name" value="MFS"/>
</dbReference>
<name>A0ABU2WJL2_9GAMM</name>
<evidence type="ECO:0000259" key="9">
    <source>
        <dbReference type="PROSITE" id="PS50850"/>
    </source>
</evidence>
<evidence type="ECO:0000256" key="7">
    <source>
        <dbReference type="ARBA" id="ARBA00023136"/>
    </source>
</evidence>
<evidence type="ECO:0000256" key="5">
    <source>
        <dbReference type="ARBA" id="ARBA00022692"/>
    </source>
</evidence>
<evidence type="ECO:0000256" key="8">
    <source>
        <dbReference type="SAM" id="Phobius"/>
    </source>
</evidence>
<evidence type="ECO:0000256" key="6">
    <source>
        <dbReference type="ARBA" id="ARBA00022989"/>
    </source>
</evidence>
<feature type="domain" description="Major facilitator superfamily (MFS) profile" evidence="9">
    <location>
        <begin position="22"/>
        <end position="509"/>
    </location>
</feature>
<comment type="caution">
    <text evidence="10">The sequence shown here is derived from an EMBL/GenBank/DDBJ whole genome shotgun (WGS) entry which is preliminary data.</text>
</comment>
<evidence type="ECO:0000256" key="3">
    <source>
        <dbReference type="ARBA" id="ARBA00022448"/>
    </source>
</evidence>
<dbReference type="InterPro" id="IPR036259">
    <property type="entry name" value="MFS_trans_sf"/>
</dbReference>
<feature type="transmembrane region" description="Helical" evidence="8">
    <location>
        <begin position="89"/>
        <end position="111"/>
    </location>
</feature>
<evidence type="ECO:0000256" key="4">
    <source>
        <dbReference type="ARBA" id="ARBA00022475"/>
    </source>
</evidence>
<gene>
    <name evidence="10" type="ORF">RM530_11910</name>
</gene>
<reference evidence="10 11" key="1">
    <citation type="submission" date="2023-09" db="EMBL/GenBank/DDBJ databases">
        <authorList>
            <person name="Rey-Velasco X."/>
        </authorList>
    </citation>
    <scope>NUCLEOTIDE SEQUENCE [LARGE SCALE GENOMIC DNA]</scope>
    <source>
        <strain evidence="10 11">W345</strain>
    </source>
</reference>
<evidence type="ECO:0000313" key="11">
    <source>
        <dbReference type="Proteomes" id="UP001254608"/>
    </source>
</evidence>
<dbReference type="PANTHER" id="PTHR42718:SF9">
    <property type="entry name" value="MAJOR FACILITATOR SUPERFAMILY MULTIDRUG TRANSPORTER MFSC"/>
    <property type="match status" value="1"/>
</dbReference>
<keyword evidence="7 8" id="KW-0472">Membrane</keyword>
<dbReference type="Pfam" id="PF07690">
    <property type="entry name" value="MFS_1"/>
    <property type="match status" value="1"/>
</dbReference>
<protein>
    <submittedName>
        <fullName evidence="10">DHA2 family efflux MFS transporter permease subunit</fullName>
    </submittedName>
</protein>
<evidence type="ECO:0000256" key="2">
    <source>
        <dbReference type="ARBA" id="ARBA00008537"/>
    </source>
</evidence>
<dbReference type="Proteomes" id="UP001254608">
    <property type="component" value="Unassembled WGS sequence"/>
</dbReference>
<dbReference type="EMBL" id="JAVRIC010000016">
    <property type="protein sequence ID" value="MDT0498063.1"/>
    <property type="molecule type" value="Genomic_DNA"/>
</dbReference>
<organism evidence="10 11">
    <name type="scientific">Banduia mediterranea</name>
    <dbReference type="NCBI Taxonomy" id="3075609"/>
    <lineage>
        <taxon>Bacteria</taxon>
        <taxon>Pseudomonadati</taxon>
        <taxon>Pseudomonadota</taxon>
        <taxon>Gammaproteobacteria</taxon>
        <taxon>Nevskiales</taxon>
        <taxon>Algiphilaceae</taxon>
        <taxon>Banduia</taxon>
    </lineage>
</organism>
<dbReference type="PROSITE" id="PS50850">
    <property type="entry name" value="MFS"/>
    <property type="match status" value="1"/>
</dbReference>
<feature type="transmembrane region" description="Helical" evidence="8">
    <location>
        <begin position="176"/>
        <end position="196"/>
    </location>
</feature>
<feature type="transmembrane region" description="Helical" evidence="8">
    <location>
        <begin position="279"/>
        <end position="302"/>
    </location>
</feature>
<feature type="transmembrane region" description="Helical" evidence="8">
    <location>
        <begin position="486"/>
        <end position="504"/>
    </location>
</feature>
<evidence type="ECO:0000313" key="10">
    <source>
        <dbReference type="EMBL" id="MDT0498063.1"/>
    </source>
</evidence>
<dbReference type="Gene3D" id="1.20.1250.20">
    <property type="entry name" value="MFS general substrate transporter like domains"/>
    <property type="match status" value="1"/>
</dbReference>
<dbReference type="InterPro" id="IPR004638">
    <property type="entry name" value="EmrB-like"/>
</dbReference>
<feature type="transmembrane region" description="Helical" evidence="8">
    <location>
        <begin position="208"/>
        <end position="227"/>
    </location>
</feature>
<dbReference type="Gene3D" id="1.20.1720.10">
    <property type="entry name" value="Multidrug resistance protein D"/>
    <property type="match status" value="1"/>
</dbReference>
<keyword evidence="6 8" id="KW-1133">Transmembrane helix</keyword>
<comment type="subcellular location">
    <subcellularLocation>
        <location evidence="1">Cell membrane</location>
        <topology evidence="1">Multi-pass membrane protein</topology>
    </subcellularLocation>
</comment>
<dbReference type="InterPro" id="IPR020846">
    <property type="entry name" value="MFS_dom"/>
</dbReference>
<feature type="transmembrane region" description="Helical" evidence="8">
    <location>
        <begin position="117"/>
        <end position="138"/>
    </location>
</feature>
<keyword evidence="5 8" id="KW-0812">Transmembrane</keyword>
<feature type="transmembrane region" description="Helical" evidence="8">
    <location>
        <begin position="338"/>
        <end position="358"/>
    </location>
</feature>
<sequence length="517" mass="55741">MSKPEEGPQAFPPLHGAVLVVLTIAIAFSTFMEVLDITIVNVSVPHIAGSLAVSPSEGTWAISSYAMANAIMQPISGWLARRFGEVRTFVVCTLLFVLFSMLCGLATSLPMLVVGRLLQGAGSGPMVALSLSLLLSIYTKEKQGIALALWAVTVLLAPIFGPILGGWLTDNLSWPWIFYINVPVGLLAAAVTWYLMRDRETRIVRNPVDTVGIVLLVVGVGALQFMLDTGKDHDWFASPMITTLGIVALVCISFLIVWERYAEHPVVDLSLFRRRNFSIGVLALSIGMFSFFGINVIFPLWLQTTLGYTAMWAGLAVAPVGVLAVLVAPILGSNMHRLELRAVTSFAFLFLAAVSYWFSLFNSSAAFVDLAMPRLIMGLALPLFFIPLNQIYLSGLPAEQVASASGLVNFFRTLASSVSTALAVTFWDHQTDLHRSVLSEQVAGTSPGAVAFLDTLGTVGMDSRQAIGLVDQIVVREAATLAVNNIFLGCAFLFIILIPLIWLARPPFDGAQGAAPH</sequence>
<feature type="transmembrane region" description="Helical" evidence="8">
    <location>
        <begin position="239"/>
        <end position="258"/>
    </location>
</feature>
<keyword evidence="4" id="KW-1003">Cell membrane</keyword>
<keyword evidence="3" id="KW-0813">Transport</keyword>
<dbReference type="PANTHER" id="PTHR42718">
    <property type="entry name" value="MAJOR FACILITATOR SUPERFAMILY MULTIDRUG TRANSPORTER MFSC"/>
    <property type="match status" value="1"/>
</dbReference>
<feature type="transmembrane region" description="Helical" evidence="8">
    <location>
        <begin position="364"/>
        <end position="386"/>
    </location>
</feature>
<comment type="similarity">
    <text evidence="2">Belongs to the major facilitator superfamily. EmrB family.</text>
</comment>
<feature type="transmembrane region" description="Helical" evidence="8">
    <location>
        <begin position="145"/>
        <end position="164"/>
    </location>
</feature>
<dbReference type="SUPFAM" id="SSF103473">
    <property type="entry name" value="MFS general substrate transporter"/>
    <property type="match status" value="1"/>
</dbReference>
<accession>A0ABU2WJL2</accession>